<name>A0A816ELZ1_ADIRI</name>
<evidence type="ECO:0000313" key="1">
    <source>
        <dbReference type="EMBL" id="CAF1523872.1"/>
    </source>
</evidence>
<evidence type="ECO:0000313" key="2">
    <source>
        <dbReference type="EMBL" id="CAF1654706.1"/>
    </source>
</evidence>
<dbReference type="Proteomes" id="UP000663852">
    <property type="component" value="Unassembled WGS sequence"/>
</dbReference>
<gene>
    <name evidence="1" type="ORF">EDS130_LOCUS44066</name>
    <name evidence="2" type="ORF">XAT740_LOCUS55684</name>
</gene>
<dbReference type="Proteomes" id="UP000663828">
    <property type="component" value="Unassembled WGS sequence"/>
</dbReference>
<dbReference type="EMBL" id="CAJNOJ010000798">
    <property type="protein sequence ID" value="CAF1523872.1"/>
    <property type="molecule type" value="Genomic_DNA"/>
</dbReference>
<sequence>MNTCSFTFTSIRTGLPVHVTGVEQTWNQLKHEFKLHMNGLPSATYYKVIGPGPELFAVIDTIVFYQLDEHWHPYKTAINIEHGTMNIDE</sequence>
<dbReference type="EMBL" id="CAJNOR010010542">
    <property type="protein sequence ID" value="CAF1654706.1"/>
    <property type="molecule type" value="Genomic_DNA"/>
</dbReference>
<comment type="caution">
    <text evidence="2">The sequence shown here is derived from an EMBL/GenBank/DDBJ whole genome shotgun (WGS) entry which is preliminary data.</text>
</comment>
<accession>A0A816ELZ1</accession>
<organism evidence="2 3">
    <name type="scientific">Adineta ricciae</name>
    <name type="common">Rotifer</name>
    <dbReference type="NCBI Taxonomy" id="249248"/>
    <lineage>
        <taxon>Eukaryota</taxon>
        <taxon>Metazoa</taxon>
        <taxon>Spiralia</taxon>
        <taxon>Gnathifera</taxon>
        <taxon>Rotifera</taxon>
        <taxon>Eurotatoria</taxon>
        <taxon>Bdelloidea</taxon>
        <taxon>Adinetida</taxon>
        <taxon>Adinetidae</taxon>
        <taxon>Adineta</taxon>
    </lineage>
</organism>
<proteinExistence type="predicted"/>
<dbReference type="OrthoDB" id="10340712at2759"/>
<dbReference type="AlphaFoldDB" id="A0A816ELZ1"/>
<protein>
    <submittedName>
        <fullName evidence="2">Uncharacterized protein</fullName>
    </submittedName>
</protein>
<keyword evidence="3" id="KW-1185">Reference proteome</keyword>
<evidence type="ECO:0000313" key="3">
    <source>
        <dbReference type="Proteomes" id="UP000663828"/>
    </source>
</evidence>
<reference evidence="2" key="1">
    <citation type="submission" date="2021-02" db="EMBL/GenBank/DDBJ databases">
        <authorList>
            <person name="Nowell W R."/>
        </authorList>
    </citation>
    <scope>NUCLEOTIDE SEQUENCE</scope>
</reference>